<reference evidence="1 2" key="1">
    <citation type="submission" date="2015-11" db="EMBL/GenBank/DDBJ databases">
        <title>Evidence for parallel genomic evolution in an endosymbiosis of termite gut flagellates.</title>
        <authorList>
            <person name="Zheng H."/>
        </authorList>
    </citation>
    <scope>NUCLEOTIDE SEQUENCE [LARGE SCALE GENOMIC DNA]</scope>
    <source>
        <strain evidence="1 2">CET450</strain>
    </source>
</reference>
<keyword evidence="2" id="KW-1185">Reference proteome</keyword>
<organism evidence="1 2">
    <name type="scientific">Endomicrobium trichonymphae</name>
    <dbReference type="NCBI Taxonomy" id="1408204"/>
    <lineage>
        <taxon>Bacteria</taxon>
        <taxon>Pseudomonadati</taxon>
        <taxon>Elusimicrobiota</taxon>
        <taxon>Endomicrobiia</taxon>
        <taxon>Endomicrobiales</taxon>
        <taxon>Endomicrobiaceae</taxon>
        <taxon>Candidatus Endomicrobiellum</taxon>
    </lineage>
</organism>
<accession>A0A1E5IIH8</accession>
<gene>
    <name evidence="1" type="ORF">ATZ36_05535</name>
</gene>
<protein>
    <submittedName>
        <fullName evidence="1">Uncharacterized protein</fullName>
    </submittedName>
</protein>
<comment type="caution">
    <text evidence="1">The sequence shown here is derived from an EMBL/GenBank/DDBJ whole genome shotgun (WGS) entry which is preliminary data.</text>
</comment>
<proteinExistence type="predicted"/>
<name>A0A1E5IIH8_ENDTX</name>
<dbReference type="Proteomes" id="UP000095237">
    <property type="component" value="Unassembled WGS sequence"/>
</dbReference>
<evidence type="ECO:0000313" key="2">
    <source>
        <dbReference type="Proteomes" id="UP000095237"/>
    </source>
</evidence>
<dbReference type="AlphaFoldDB" id="A0A1E5IIH8"/>
<evidence type="ECO:0000313" key="1">
    <source>
        <dbReference type="EMBL" id="OEG70224.1"/>
    </source>
</evidence>
<sequence>MVLNPFAASKRRSFGYCKLKELIGIIEDEIDCCIFILCSKKNEGKIKFLENDRTFVSDFESVLENAALIKYADAEENSMSGLQ</sequence>
<dbReference type="EMBL" id="LNVX01000421">
    <property type="protein sequence ID" value="OEG70224.1"/>
    <property type="molecule type" value="Genomic_DNA"/>
</dbReference>